<feature type="domain" description="Histidine kinase/HSP90-like ATPase" evidence="3">
    <location>
        <begin position="34"/>
        <end position="158"/>
    </location>
</feature>
<dbReference type="Proteomes" id="UP000198893">
    <property type="component" value="Unassembled WGS sequence"/>
</dbReference>
<evidence type="ECO:0000256" key="2">
    <source>
        <dbReference type="SAM" id="MobiDB-lite"/>
    </source>
</evidence>
<dbReference type="InterPro" id="IPR050267">
    <property type="entry name" value="Anti-sigma-factor_SerPK"/>
</dbReference>
<name>A0A1H8MVF9_9RHOB</name>
<feature type="region of interest" description="Disordered" evidence="2">
    <location>
        <begin position="1"/>
        <end position="21"/>
    </location>
</feature>
<keyword evidence="1" id="KW-0723">Serine/threonine-protein kinase</keyword>
<evidence type="ECO:0000259" key="3">
    <source>
        <dbReference type="Pfam" id="PF13581"/>
    </source>
</evidence>
<protein>
    <submittedName>
        <fullName evidence="4">Serine/threonine-protein kinase RsbW</fullName>
    </submittedName>
</protein>
<keyword evidence="4" id="KW-0418">Kinase</keyword>
<dbReference type="InterPro" id="IPR036890">
    <property type="entry name" value="HATPase_C_sf"/>
</dbReference>
<dbReference type="InterPro" id="IPR003594">
    <property type="entry name" value="HATPase_dom"/>
</dbReference>
<evidence type="ECO:0000313" key="5">
    <source>
        <dbReference type="Proteomes" id="UP000198893"/>
    </source>
</evidence>
<dbReference type="OrthoDB" id="9792240at2"/>
<dbReference type="PANTHER" id="PTHR35526">
    <property type="entry name" value="ANTI-SIGMA-F FACTOR RSBW-RELATED"/>
    <property type="match status" value="1"/>
</dbReference>
<dbReference type="SUPFAM" id="SSF55874">
    <property type="entry name" value="ATPase domain of HSP90 chaperone/DNA topoisomerase II/histidine kinase"/>
    <property type="match status" value="1"/>
</dbReference>
<dbReference type="Pfam" id="PF13581">
    <property type="entry name" value="HATPase_c_2"/>
    <property type="match status" value="1"/>
</dbReference>
<keyword evidence="4" id="KW-0808">Transferase</keyword>
<gene>
    <name evidence="4" type="ORF">SAMN04490248_102275</name>
</gene>
<accession>A0A1H8MVF9</accession>
<keyword evidence="5" id="KW-1185">Reference proteome</keyword>
<dbReference type="PANTHER" id="PTHR35526:SF3">
    <property type="entry name" value="ANTI-SIGMA-F FACTOR RSBW"/>
    <property type="match status" value="1"/>
</dbReference>
<dbReference type="STRING" id="569882.SAMN04490248_102275"/>
<evidence type="ECO:0000256" key="1">
    <source>
        <dbReference type="ARBA" id="ARBA00022527"/>
    </source>
</evidence>
<dbReference type="GO" id="GO:0004674">
    <property type="term" value="F:protein serine/threonine kinase activity"/>
    <property type="evidence" value="ECO:0007669"/>
    <property type="project" value="UniProtKB-KW"/>
</dbReference>
<organism evidence="4 5">
    <name type="scientific">Salinihabitans flavidus</name>
    <dbReference type="NCBI Taxonomy" id="569882"/>
    <lineage>
        <taxon>Bacteria</taxon>
        <taxon>Pseudomonadati</taxon>
        <taxon>Pseudomonadota</taxon>
        <taxon>Alphaproteobacteria</taxon>
        <taxon>Rhodobacterales</taxon>
        <taxon>Roseobacteraceae</taxon>
        <taxon>Salinihabitans</taxon>
    </lineage>
</organism>
<proteinExistence type="predicted"/>
<dbReference type="CDD" id="cd16936">
    <property type="entry name" value="HATPase_RsbW-like"/>
    <property type="match status" value="1"/>
</dbReference>
<dbReference type="EMBL" id="FODS01000002">
    <property type="protein sequence ID" value="SEO21244.1"/>
    <property type="molecule type" value="Genomic_DNA"/>
</dbReference>
<dbReference type="Gene3D" id="3.30.565.10">
    <property type="entry name" value="Histidine kinase-like ATPase, C-terminal domain"/>
    <property type="match status" value="1"/>
</dbReference>
<dbReference type="AlphaFoldDB" id="A0A1H8MVF9"/>
<sequence length="163" mass="17791">MIARQRGAPDVRQARQAMRPPPQIRFHITMAGQAHHVRGALSALTCHLRGQNVPEPVIATTEIVLAEVLNNVVEHALSGGADGQIDLRCRRAGSGLCFEIRDDGRAMPGGTLPEGHLPPVGDRVADLPEGGWGWGLVRRLAQDPSYHRADGRNHMRFRIALPE</sequence>
<evidence type="ECO:0000313" key="4">
    <source>
        <dbReference type="EMBL" id="SEO21244.1"/>
    </source>
</evidence>
<reference evidence="4 5" key="1">
    <citation type="submission" date="2016-10" db="EMBL/GenBank/DDBJ databases">
        <authorList>
            <person name="de Groot N.N."/>
        </authorList>
    </citation>
    <scope>NUCLEOTIDE SEQUENCE [LARGE SCALE GENOMIC DNA]</scope>
    <source>
        <strain evidence="4 5">DSM 27842</strain>
    </source>
</reference>